<accession>A0A7J4XI11</accession>
<dbReference type="InterPro" id="IPR015882">
    <property type="entry name" value="HEX_bac_N"/>
</dbReference>
<dbReference type="InterPro" id="IPR015883">
    <property type="entry name" value="Glyco_hydro_20_cat"/>
</dbReference>
<evidence type="ECO:0000259" key="8">
    <source>
        <dbReference type="Pfam" id="PF00754"/>
    </source>
</evidence>
<dbReference type="Gene3D" id="3.20.20.80">
    <property type="entry name" value="Glycosidases"/>
    <property type="match status" value="1"/>
</dbReference>
<dbReference type="GO" id="GO:0005975">
    <property type="term" value="P:carbohydrate metabolic process"/>
    <property type="evidence" value="ECO:0007669"/>
    <property type="project" value="InterPro"/>
</dbReference>
<protein>
    <recommendedName>
        <fullName evidence="3">beta-N-acetylhexosaminidase</fullName>
        <ecNumber evidence="3">3.2.1.52</ecNumber>
    </recommendedName>
</protein>
<dbReference type="EC" id="3.2.1.52" evidence="3"/>
<evidence type="ECO:0000256" key="3">
    <source>
        <dbReference type="ARBA" id="ARBA00012663"/>
    </source>
</evidence>
<comment type="caution">
    <text evidence="10">The sequence shown here is derived from an EMBL/GenBank/DDBJ whole genome shotgun (WGS) entry which is preliminary data.</text>
</comment>
<dbReference type="EMBL" id="VWMK01000011">
    <property type="protein sequence ID" value="KAA3764533.1"/>
    <property type="molecule type" value="Genomic_DNA"/>
</dbReference>
<keyword evidence="4 10" id="KW-0378">Hydrolase</keyword>
<dbReference type="GO" id="GO:0004563">
    <property type="term" value="F:beta-N-acetylhexosaminidase activity"/>
    <property type="evidence" value="ECO:0007669"/>
    <property type="project" value="UniProtKB-EC"/>
</dbReference>
<evidence type="ECO:0000256" key="1">
    <source>
        <dbReference type="ARBA" id="ARBA00001231"/>
    </source>
</evidence>
<dbReference type="InterPro" id="IPR029018">
    <property type="entry name" value="Hex-like_dom2"/>
</dbReference>
<feature type="active site" description="Proton donor" evidence="6">
    <location>
        <position position="327"/>
    </location>
</feature>
<dbReference type="Pfam" id="PF00728">
    <property type="entry name" value="Glyco_hydro_20"/>
    <property type="match status" value="1"/>
</dbReference>
<dbReference type="PROSITE" id="PS51257">
    <property type="entry name" value="PROKAR_LIPOPROTEIN"/>
    <property type="match status" value="1"/>
</dbReference>
<dbReference type="Pfam" id="PF00754">
    <property type="entry name" value="F5_F8_type_C"/>
    <property type="match status" value="1"/>
</dbReference>
<dbReference type="Gene3D" id="3.30.379.10">
    <property type="entry name" value="Chitobiase/beta-hexosaminidase domain 2-like"/>
    <property type="match status" value="1"/>
</dbReference>
<evidence type="ECO:0000256" key="5">
    <source>
        <dbReference type="ARBA" id="ARBA00023295"/>
    </source>
</evidence>
<organism evidence="10 11">
    <name type="scientific">Bacteroides salyersiae</name>
    <dbReference type="NCBI Taxonomy" id="291644"/>
    <lineage>
        <taxon>Bacteria</taxon>
        <taxon>Pseudomonadati</taxon>
        <taxon>Bacteroidota</taxon>
        <taxon>Bacteroidia</taxon>
        <taxon>Bacteroidales</taxon>
        <taxon>Bacteroidaceae</taxon>
        <taxon>Bacteroides</taxon>
    </lineage>
</organism>
<dbReference type="SUPFAM" id="SSF49785">
    <property type="entry name" value="Galactose-binding domain-like"/>
    <property type="match status" value="1"/>
</dbReference>
<dbReference type="PANTHER" id="PTHR22600">
    <property type="entry name" value="BETA-HEXOSAMINIDASE"/>
    <property type="match status" value="1"/>
</dbReference>
<evidence type="ECO:0000256" key="6">
    <source>
        <dbReference type="PIRSR" id="PIRSR625705-1"/>
    </source>
</evidence>
<feature type="domain" description="Beta-hexosaminidase bacterial type N-terminal" evidence="9">
    <location>
        <begin position="27"/>
        <end position="150"/>
    </location>
</feature>
<feature type="domain" description="F5/8 type C" evidence="8">
    <location>
        <begin position="556"/>
        <end position="681"/>
    </location>
</feature>
<reference evidence="10 11" key="1">
    <citation type="journal article" date="2019" name="Nat. Med.">
        <title>A library of human gut bacterial isolates paired with longitudinal multiomics data enables mechanistic microbiome research.</title>
        <authorList>
            <person name="Poyet M."/>
            <person name="Groussin M."/>
            <person name="Gibbons S.M."/>
            <person name="Avila-Pacheco J."/>
            <person name="Jiang X."/>
            <person name="Kearney S.M."/>
            <person name="Perrotta A.R."/>
            <person name="Berdy B."/>
            <person name="Zhao S."/>
            <person name="Lieberman T.D."/>
            <person name="Swanson P.K."/>
            <person name="Smith M."/>
            <person name="Roesemann S."/>
            <person name="Alexander J.E."/>
            <person name="Rich S.A."/>
            <person name="Livny J."/>
            <person name="Vlamakis H."/>
            <person name="Clish C."/>
            <person name="Bullock K."/>
            <person name="Deik A."/>
            <person name="Scott J."/>
            <person name="Pierce K.A."/>
            <person name="Xavier R.J."/>
            <person name="Alm E.J."/>
        </authorList>
    </citation>
    <scope>NUCLEOTIDE SEQUENCE [LARGE SCALE GENOMIC DNA]</scope>
    <source>
        <strain evidence="10 11">BIOML-A10</strain>
    </source>
</reference>
<keyword evidence="5" id="KW-0326">Glycosidase</keyword>
<dbReference type="SUPFAM" id="SSF51445">
    <property type="entry name" value="(Trans)glycosidases"/>
    <property type="match status" value="1"/>
</dbReference>
<evidence type="ECO:0000313" key="10">
    <source>
        <dbReference type="EMBL" id="KAA3764533.1"/>
    </source>
</evidence>
<feature type="domain" description="Glycoside hydrolase family 20 catalytic" evidence="7">
    <location>
        <begin position="154"/>
        <end position="496"/>
    </location>
</feature>
<dbReference type="InterPro" id="IPR025705">
    <property type="entry name" value="Beta_hexosaminidase_sua/sub"/>
</dbReference>
<dbReference type="InterPro" id="IPR017853">
    <property type="entry name" value="GH"/>
</dbReference>
<dbReference type="GO" id="GO:0016020">
    <property type="term" value="C:membrane"/>
    <property type="evidence" value="ECO:0007669"/>
    <property type="project" value="TreeGrafter"/>
</dbReference>
<name>A0A7J4XI11_9BACE</name>
<evidence type="ECO:0000256" key="2">
    <source>
        <dbReference type="ARBA" id="ARBA00006285"/>
    </source>
</evidence>
<dbReference type="CDD" id="cd06563">
    <property type="entry name" value="GH20_chitobiase-like"/>
    <property type="match status" value="1"/>
</dbReference>
<dbReference type="PANTHER" id="PTHR22600:SF57">
    <property type="entry name" value="BETA-N-ACETYLHEXOSAMINIDASE"/>
    <property type="match status" value="1"/>
</dbReference>
<evidence type="ECO:0000259" key="7">
    <source>
        <dbReference type="Pfam" id="PF00728"/>
    </source>
</evidence>
<dbReference type="Gene3D" id="2.60.120.260">
    <property type="entry name" value="Galactose-binding domain-like"/>
    <property type="match status" value="1"/>
</dbReference>
<dbReference type="GO" id="GO:0030203">
    <property type="term" value="P:glycosaminoglycan metabolic process"/>
    <property type="evidence" value="ECO:0007669"/>
    <property type="project" value="TreeGrafter"/>
</dbReference>
<gene>
    <name evidence="10" type="ORF">F3F73_11770</name>
</gene>
<evidence type="ECO:0000256" key="4">
    <source>
        <dbReference type="ARBA" id="ARBA00022801"/>
    </source>
</evidence>
<dbReference type="PRINTS" id="PR00738">
    <property type="entry name" value="GLHYDRLASE20"/>
</dbReference>
<dbReference type="RefSeq" id="WP_130058235.1">
    <property type="nucleotide sequence ID" value="NZ_JADNPJ010000038.1"/>
</dbReference>
<dbReference type="Proteomes" id="UP000422221">
    <property type="component" value="Unassembled WGS sequence"/>
</dbReference>
<dbReference type="InterPro" id="IPR008979">
    <property type="entry name" value="Galactose-bd-like_sf"/>
</dbReference>
<proteinExistence type="inferred from homology"/>
<dbReference type="SUPFAM" id="SSF55545">
    <property type="entry name" value="beta-N-acetylhexosaminidase-like domain"/>
    <property type="match status" value="1"/>
</dbReference>
<sequence length="689" mass="78324">MRKGIISCLLFISFWLAGCQQRKEVEVQIIPQPQSSELSSGTYGLPRQAVFSTNLPEEDKKEFTEYLQASPFALQPEAEGTQKSVVSFTIIAPVSDQESMESYQLSITGKGISVVAPSAAGLFYGFQSLLQLAEQEADGTFSFPLIEIKDSPRFSYRGLHLDVSRHFRTKEFLKKQLDAMARYKLNRFHWHLTDGAGWRLEIKRYPELTEQAAYRPYPNWKAWWKGGRKYCTKDAPGADGGYYTQEDAREIVEYARQRHITVIPEIEMPGHSEEVLAVFPHLSCSGKPYVNSEVCIGNEDTFTFLQNVLLEVMEIFPSEYIHIGGDEANMDSWRKCPLCQKRMKQEGLADVKELQSYLIHRMEKFLNEHGRQLLGWDEILEGGLAPRATVMSWRGKEGGIKAAKAGHDVIMTPGGFCYLDSYQDAPTTQPEAIGGYLTLEKVYSYDPIPEVLTKEGADYIQGVQANVWAEYITTAEHMEYMIYPRLLALAEVAWTQPDKKNWEHFRRCALKEVKWLQDNGYHPFDLSKEVGERPEAAIPVEHLGLMKTVKYTSPYAPQYTAGGDTALVDGLRGGWTYGDKRWQGFLNTDMDITVDLGEMKEISSIAAEFMQLSGPYVWLPREVIISISEDGNTFTEQARLHTDVPTTEDRLVFRTYEWDGKASARYVRYQALSNGIEGGWLFTDEIVIK</sequence>
<dbReference type="InterPro" id="IPR000421">
    <property type="entry name" value="FA58C"/>
</dbReference>
<dbReference type="Pfam" id="PF02838">
    <property type="entry name" value="Glyco_hydro_20b"/>
    <property type="match status" value="1"/>
</dbReference>
<evidence type="ECO:0000313" key="11">
    <source>
        <dbReference type="Proteomes" id="UP000422221"/>
    </source>
</evidence>
<comment type="similarity">
    <text evidence="2">Belongs to the glycosyl hydrolase 20 family.</text>
</comment>
<dbReference type="AlphaFoldDB" id="A0A7J4XI11"/>
<evidence type="ECO:0000259" key="9">
    <source>
        <dbReference type="Pfam" id="PF02838"/>
    </source>
</evidence>
<comment type="catalytic activity">
    <reaction evidence="1">
        <text>Hydrolysis of terminal non-reducing N-acetyl-D-hexosamine residues in N-acetyl-beta-D-hexosaminides.</text>
        <dbReference type="EC" id="3.2.1.52"/>
    </reaction>
</comment>